<sequence length="324" mass="36051">MPSSTTPKPHPNMKTVKDLYKTKDKFTAPPVDPDTIWYLTINTPSTDSWSYHGPTKTFAALMPLIEAEIAASESKTAAEKWKKLLDDDEEEQRIQGEERETFGDAYVEMNKPRAKLSEVGIIRFVIPRVVEFRGEEGVHTILAVKREINPAVYRMLPASVYTVTCQGPIPTEHVLMSDFERNRQMEYQRASGLTPTPAAPRSTTSFIAGSYPSTAAMKTAAKGAMDRLLSGVEPWKVMRTEAWEESESERKARAKAKRRGEERAERKANAVGGVLMAMTPDARWEVKIKYEEDGLVGALERFEGDAGNPGKGKKVTWRLGGVGG</sequence>
<evidence type="ECO:0000313" key="1">
    <source>
        <dbReference type="EMBL" id="PVH99467.1"/>
    </source>
</evidence>
<dbReference type="AlphaFoldDB" id="A0A2V1DML9"/>
<protein>
    <submittedName>
        <fullName evidence="1">Uncharacterized protein</fullName>
    </submittedName>
</protein>
<keyword evidence="2" id="KW-1185">Reference proteome</keyword>
<reference evidence="1 2" key="1">
    <citation type="journal article" date="2018" name="Sci. Rep.">
        <title>Comparative genomics provides insights into the lifestyle and reveals functional heterogeneity of dark septate endophytic fungi.</title>
        <authorList>
            <person name="Knapp D.G."/>
            <person name="Nemeth J.B."/>
            <person name="Barry K."/>
            <person name="Hainaut M."/>
            <person name="Henrissat B."/>
            <person name="Johnson J."/>
            <person name="Kuo A."/>
            <person name="Lim J.H.P."/>
            <person name="Lipzen A."/>
            <person name="Nolan M."/>
            <person name="Ohm R.A."/>
            <person name="Tamas L."/>
            <person name="Grigoriev I.V."/>
            <person name="Spatafora J.W."/>
            <person name="Nagy L.G."/>
            <person name="Kovacs G.M."/>
        </authorList>
    </citation>
    <scope>NUCLEOTIDE SEQUENCE [LARGE SCALE GENOMIC DNA]</scope>
    <source>
        <strain evidence="1 2">DSE2036</strain>
    </source>
</reference>
<dbReference type="Proteomes" id="UP000244855">
    <property type="component" value="Unassembled WGS sequence"/>
</dbReference>
<proteinExistence type="predicted"/>
<organism evidence="1 2">
    <name type="scientific">Periconia macrospinosa</name>
    <dbReference type="NCBI Taxonomy" id="97972"/>
    <lineage>
        <taxon>Eukaryota</taxon>
        <taxon>Fungi</taxon>
        <taxon>Dikarya</taxon>
        <taxon>Ascomycota</taxon>
        <taxon>Pezizomycotina</taxon>
        <taxon>Dothideomycetes</taxon>
        <taxon>Pleosporomycetidae</taxon>
        <taxon>Pleosporales</taxon>
        <taxon>Massarineae</taxon>
        <taxon>Periconiaceae</taxon>
        <taxon>Periconia</taxon>
    </lineage>
</organism>
<name>A0A2V1DML9_9PLEO</name>
<accession>A0A2V1DML9</accession>
<dbReference type="OrthoDB" id="443772at2759"/>
<dbReference type="EMBL" id="KZ805392">
    <property type="protein sequence ID" value="PVH99467.1"/>
    <property type="molecule type" value="Genomic_DNA"/>
</dbReference>
<evidence type="ECO:0000313" key="2">
    <source>
        <dbReference type="Proteomes" id="UP000244855"/>
    </source>
</evidence>
<gene>
    <name evidence="1" type="ORF">DM02DRAFT_434155</name>
</gene>